<gene>
    <name evidence="1" type="ORF">TNIN_273231</name>
</gene>
<keyword evidence="2" id="KW-1185">Reference proteome</keyword>
<dbReference type="Proteomes" id="UP000886998">
    <property type="component" value="Unassembled WGS sequence"/>
</dbReference>
<name>A0A8X6JNR5_9ARAC</name>
<proteinExistence type="predicted"/>
<organism evidence="1 2">
    <name type="scientific">Trichonephila inaurata madagascariensis</name>
    <dbReference type="NCBI Taxonomy" id="2747483"/>
    <lineage>
        <taxon>Eukaryota</taxon>
        <taxon>Metazoa</taxon>
        <taxon>Ecdysozoa</taxon>
        <taxon>Arthropoda</taxon>
        <taxon>Chelicerata</taxon>
        <taxon>Arachnida</taxon>
        <taxon>Araneae</taxon>
        <taxon>Araneomorphae</taxon>
        <taxon>Entelegynae</taxon>
        <taxon>Araneoidea</taxon>
        <taxon>Nephilidae</taxon>
        <taxon>Trichonephila</taxon>
        <taxon>Trichonephila inaurata</taxon>
    </lineage>
</organism>
<protein>
    <submittedName>
        <fullName evidence="1">Uncharacterized protein</fullName>
    </submittedName>
</protein>
<accession>A0A8X6JNR5</accession>
<comment type="caution">
    <text evidence="1">The sequence shown here is derived from an EMBL/GenBank/DDBJ whole genome shotgun (WGS) entry which is preliminary data.</text>
</comment>
<dbReference type="EMBL" id="BMAV01026108">
    <property type="protein sequence ID" value="GFS47435.1"/>
    <property type="molecule type" value="Genomic_DNA"/>
</dbReference>
<evidence type="ECO:0000313" key="2">
    <source>
        <dbReference type="Proteomes" id="UP000886998"/>
    </source>
</evidence>
<evidence type="ECO:0000313" key="1">
    <source>
        <dbReference type="EMBL" id="GFS47435.1"/>
    </source>
</evidence>
<reference evidence="1" key="1">
    <citation type="submission" date="2020-08" db="EMBL/GenBank/DDBJ databases">
        <title>Multicomponent nature underlies the extraordinary mechanical properties of spider dragline silk.</title>
        <authorList>
            <person name="Kono N."/>
            <person name="Nakamura H."/>
            <person name="Mori M."/>
            <person name="Yoshida Y."/>
            <person name="Ohtoshi R."/>
            <person name="Malay A.D."/>
            <person name="Moran D.A.P."/>
            <person name="Tomita M."/>
            <person name="Numata K."/>
            <person name="Arakawa K."/>
        </authorList>
    </citation>
    <scope>NUCLEOTIDE SEQUENCE</scope>
</reference>
<sequence>MGMFSNSRFYQAQPSSSRDITFRMKAGHDYNTALVVFPTTKCLLCGSTLPQLHNHQDDEKSQLLTEVRLYWSLYRLIDPSLANSVTS</sequence>
<dbReference type="AlphaFoldDB" id="A0A8X6JNR5"/>